<sequence length="278" mass="30816">MDSFEAFPNSNNEISAICSQLEKDKIEIGKQYCCSVEGRNCTLHTYGSGCVGSDFEIAQCHNITTYDPCLKRTDYNATQACGAKSRIITVCDNGINLSPYNETSLPDNTIAYATCGDIFQNTYNCSWTNKTSKVDTERNPLGEICEKLPVTNIITTQTVITSDYGLTTLIITTVIFGIMATTFAVLYFKKYKSVDMIDNLIVLVKLEDGKRDLVPICNYNFILVGGIMRSIVLLVYKETGGGVLFITSSGAIRIIIPISQEQFDKLKKLQDAYQKVVN</sequence>
<organism evidence="2 3">
    <name type="scientific">Diversispora eburnea</name>
    <dbReference type="NCBI Taxonomy" id="1213867"/>
    <lineage>
        <taxon>Eukaryota</taxon>
        <taxon>Fungi</taxon>
        <taxon>Fungi incertae sedis</taxon>
        <taxon>Mucoromycota</taxon>
        <taxon>Glomeromycotina</taxon>
        <taxon>Glomeromycetes</taxon>
        <taxon>Diversisporales</taxon>
        <taxon>Diversisporaceae</taxon>
        <taxon>Diversispora</taxon>
    </lineage>
</organism>
<protein>
    <submittedName>
        <fullName evidence="2">762_t:CDS:1</fullName>
    </submittedName>
</protein>
<feature type="transmembrane region" description="Helical" evidence="1">
    <location>
        <begin position="164"/>
        <end position="188"/>
    </location>
</feature>
<comment type="caution">
    <text evidence="2">The sequence shown here is derived from an EMBL/GenBank/DDBJ whole genome shotgun (WGS) entry which is preliminary data.</text>
</comment>
<gene>
    <name evidence="2" type="ORF">DEBURN_LOCUS780</name>
</gene>
<keyword evidence="1" id="KW-0472">Membrane</keyword>
<dbReference type="EMBL" id="CAJVPK010000028">
    <property type="protein sequence ID" value="CAG8434867.1"/>
    <property type="molecule type" value="Genomic_DNA"/>
</dbReference>
<accession>A0A9N8V2H8</accession>
<keyword evidence="1" id="KW-1133">Transmembrane helix</keyword>
<proteinExistence type="predicted"/>
<evidence type="ECO:0000313" key="3">
    <source>
        <dbReference type="Proteomes" id="UP000789706"/>
    </source>
</evidence>
<evidence type="ECO:0000256" key="1">
    <source>
        <dbReference type="SAM" id="Phobius"/>
    </source>
</evidence>
<name>A0A9N8V2H8_9GLOM</name>
<dbReference type="OrthoDB" id="2475555at2759"/>
<dbReference type="Proteomes" id="UP000789706">
    <property type="component" value="Unassembled WGS sequence"/>
</dbReference>
<dbReference type="AlphaFoldDB" id="A0A9N8V2H8"/>
<keyword evidence="3" id="KW-1185">Reference proteome</keyword>
<evidence type="ECO:0000313" key="2">
    <source>
        <dbReference type="EMBL" id="CAG8434867.1"/>
    </source>
</evidence>
<reference evidence="2" key="1">
    <citation type="submission" date="2021-06" db="EMBL/GenBank/DDBJ databases">
        <authorList>
            <person name="Kallberg Y."/>
            <person name="Tangrot J."/>
            <person name="Rosling A."/>
        </authorList>
    </citation>
    <scope>NUCLEOTIDE SEQUENCE</scope>
    <source>
        <strain evidence="2">AZ414A</strain>
    </source>
</reference>
<keyword evidence="1" id="KW-0812">Transmembrane</keyword>